<dbReference type="Proteomes" id="UP001209540">
    <property type="component" value="Unassembled WGS sequence"/>
</dbReference>
<evidence type="ECO:0000313" key="2">
    <source>
        <dbReference type="Proteomes" id="UP001209540"/>
    </source>
</evidence>
<sequence>MNDGFKWSLSTGKVVEDVLYSYASKYCYEDVSHSFKFNVACGTMLNSKCTSPISCQIFSITYRLRRKQILLVDIYQESRRSDMLFICIKGEVGCIEVGKKNIADNGTKEQNKLGLKVPKNAEGPDMDIVTFIS</sequence>
<reference evidence="1" key="1">
    <citation type="journal article" date="2022" name="IScience">
        <title>Evolution of zygomycete secretomes and the origins of terrestrial fungal ecologies.</title>
        <authorList>
            <person name="Chang Y."/>
            <person name="Wang Y."/>
            <person name="Mondo S."/>
            <person name="Ahrendt S."/>
            <person name="Andreopoulos W."/>
            <person name="Barry K."/>
            <person name="Beard J."/>
            <person name="Benny G.L."/>
            <person name="Blankenship S."/>
            <person name="Bonito G."/>
            <person name="Cuomo C."/>
            <person name="Desiro A."/>
            <person name="Gervers K.A."/>
            <person name="Hundley H."/>
            <person name="Kuo A."/>
            <person name="LaButti K."/>
            <person name="Lang B.F."/>
            <person name="Lipzen A."/>
            <person name="O'Donnell K."/>
            <person name="Pangilinan J."/>
            <person name="Reynolds N."/>
            <person name="Sandor L."/>
            <person name="Smith M.E."/>
            <person name="Tsang A."/>
            <person name="Grigoriev I.V."/>
            <person name="Stajich J.E."/>
            <person name="Spatafora J.W."/>
        </authorList>
    </citation>
    <scope>NUCLEOTIDE SEQUENCE</scope>
    <source>
        <strain evidence="1">RSA 2281</strain>
    </source>
</reference>
<dbReference type="AlphaFoldDB" id="A0AAD5K154"/>
<name>A0AAD5K154_9FUNG</name>
<reference evidence="1" key="2">
    <citation type="submission" date="2023-02" db="EMBL/GenBank/DDBJ databases">
        <authorList>
            <consortium name="DOE Joint Genome Institute"/>
            <person name="Mondo S.J."/>
            <person name="Chang Y."/>
            <person name="Wang Y."/>
            <person name="Ahrendt S."/>
            <person name="Andreopoulos W."/>
            <person name="Barry K."/>
            <person name="Beard J."/>
            <person name="Benny G.L."/>
            <person name="Blankenship S."/>
            <person name="Bonito G."/>
            <person name="Cuomo C."/>
            <person name="Desiro A."/>
            <person name="Gervers K.A."/>
            <person name="Hundley H."/>
            <person name="Kuo A."/>
            <person name="LaButti K."/>
            <person name="Lang B.F."/>
            <person name="Lipzen A."/>
            <person name="O'Donnell K."/>
            <person name="Pangilinan J."/>
            <person name="Reynolds N."/>
            <person name="Sandor L."/>
            <person name="Smith M.W."/>
            <person name="Tsang A."/>
            <person name="Grigoriev I.V."/>
            <person name="Stajich J.E."/>
            <person name="Spatafora J.W."/>
        </authorList>
    </citation>
    <scope>NUCLEOTIDE SEQUENCE</scope>
    <source>
        <strain evidence="1">RSA 2281</strain>
    </source>
</reference>
<dbReference type="EMBL" id="JAIXMP010000012">
    <property type="protein sequence ID" value="KAI9264123.1"/>
    <property type="molecule type" value="Genomic_DNA"/>
</dbReference>
<organism evidence="1 2">
    <name type="scientific">Phascolomyces articulosus</name>
    <dbReference type="NCBI Taxonomy" id="60185"/>
    <lineage>
        <taxon>Eukaryota</taxon>
        <taxon>Fungi</taxon>
        <taxon>Fungi incertae sedis</taxon>
        <taxon>Mucoromycota</taxon>
        <taxon>Mucoromycotina</taxon>
        <taxon>Mucoromycetes</taxon>
        <taxon>Mucorales</taxon>
        <taxon>Lichtheimiaceae</taxon>
        <taxon>Phascolomyces</taxon>
    </lineage>
</organism>
<protein>
    <submittedName>
        <fullName evidence="1">Uncharacterized protein</fullName>
    </submittedName>
</protein>
<comment type="caution">
    <text evidence="1">The sequence shown here is derived from an EMBL/GenBank/DDBJ whole genome shotgun (WGS) entry which is preliminary data.</text>
</comment>
<keyword evidence="2" id="KW-1185">Reference proteome</keyword>
<proteinExistence type="predicted"/>
<accession>A0AAD5K154</accession>
<evidence type="ECO:0000313" key="1">
    <source>
        <dbReference type="EMBL" id="KAI9264123.1"/>
    </source>
</evidence>
<gene>
    <name evidence="1" type="ORF">BDA99DRAFT_571615</name>
</gene>